<dbReference type="PANTHER" id="PTHR13379">
    <property type="entry name" value="UNCHARACTERIZED DUF1308"/>
    <property type="match status" value="1"/>
</dbReference>
<name>A0A4S2LU78_OPIFE</name>
<evidence type="ECO:0000313" key="1">
    <source>
        <dbReference type="EMBL" id="TGZ67363.1"/>
    </source>
</evidence>
<dbReference type="OrthoDB" id="441890at2759"/>
<dbReference type="AlphaFoldDB" id="A0A4S2LU78"/>
<dbReference type="PANTHER" id="PTHR13379:SF0">
    <property type="entry name" value="UPF0415 PROTEIN C7ORF25"/>
    <property type="match status" value="1"/>
</dbReference>
<gene>
    <name evidence="1" type="ORF">CRM22_004824</name>
</gene>
<sequence length="395" mass="44683">MAGVTSISVVDELEELLDEISTCVPNVPGKNRLLRGCRKELNAFRRLPRDQAEKMTVCSNLPYFKAITRLARSYADRLVGLLCRFRMPPSGAISHTGDASRYISHQPPVHCPFSTAESFGKPGSVSVDLICVQKRMDNSGVLRGTTIPDYWAPSLWIKAVTRDSTRLNSAWRGDATQAAACLYRQTEELVSTASWYQRGQPPDWIQVLVHWLPSKNQDISQLDSDLVERLTRVLRVPILLHTEPWYPGTQLASLAPTITPAHSPPLSVRKYLVAATRFRRQMCTKLLDLDCATTDDRAVLVRRFTYFLNYVETDVDSELLLDECEEKQHPVIRTPLDAVLRRACVVPFGSLTPDQFISPCMPNSSKYISQHPHYRCWFRRMDTGHTPIDSPCHSS</sequence>
<protein>
    <submittedName>
        <fullName evidence="1">Uncharacterized protein</fullName>
    </submittedName>
</protein>
<keyword evidence="2" id="KW-1185">Reference proteome</keyword>
<dbReference type="STRING" id="147828.A0A4S2LU78"/>
<organism evidence="1 2">
    <name type="scientific">Opisthorchis felineus</name>
    <dbReference type="NCBI Taxonomy" id="147828"/>
    <lineage>
        <taxon>Eukaryota</taxon>
        <taxon>Metazoa</taxon>
        <taxon>Spiralia</taxon>
        <taxon>Lophotrochozoa</taxon>
        <taxon>Platyhelminthes</taxon>
        <taxon>Trematoda</taxon>
        <taxon>Digenea</taxon>
        <taxon>Opisthorchiida</taxon>
        <taxon>Opisthorchiata</taxon>
        <taxon>Opisthorchiidae</taxon>
        <taxon>Opisthorchis</taxon>
    </lineage>
</organism>
<reference evidence="1 2" key="1">
    <citation type="journal article" date="2019" name="BMC Genomics">
        <title>New insights from Opisthorchis felineus genome: update on genomics of the epidemiologically important liver flukes.</title>
        <authorList>
            <person name="Ershov N.I."/>
            <person name="Mordvinov V.A."/>
            <person name="Prokhortchouk E.B."/>
            <person name="Pakharukova M.Y."/>
            <person name="Gunbin K.V."/>
            <person name="Ustyantsev K."/>
            <person name="Genaev M.A."/>
            <person name="Blinov A.G."/>
            <person name="Mazur A."/>
            <person name="Boulygina E."/>
            <person name="Tsygankova S."/>
            <person name="Khrameeva E."/>
            <person name="Chekanov N."/>
            <person name="Fan G."/>
            <person name="Xiao A."/>
            <person name="Zhang H."/>
            <person name="Xu X."/>
            <person name="Yang H."/>
            <person name="Solovyev V."/>
            <person name="Lee S.M."/>
            <person name="Liu X."/>
            <person name="Afonnikov D.A."/>
            <person name="Skryabin K.G."/>
        </authorList>
    </citation>
    <scope>NUCLEOTIDE SEQUENCE [LARGE SCALE GENOMIC DNA]</scope>
    <source>
        <strain evidence="1">AK-0245</strain>
        <tissue evidence="1">Whole organism</tissue>
    </source>
</reference>
<dbReference type="Proteomes" id="UP000308267">
    <property type="component" value="Unassembled WGS sequence"/>
</dbReference>
<proteinExistence type="predicted"/>
<evidence type="ECO:0000313" key="2">
    <source>
        <dbReference type="Proteomes" id="UP000308267"/>
    </source>
</evidence>
<comment type="caution">
    <text evidence="1">The sequence shown here is derived from an EMBL/GenBank/DDBJ whole genome shotgun (WGS) entry which is preliminary data.</text>
</comment>
<dbReference type="EMBL" id="SJOL01006419">
    <property type="protein sequence ID" value="TGZ67363.1"/>
    <property type="molecule type" value="Genomic_DNA"/>
</dbReference>
<accession>A0A4S2LU78</accession>